<feature type="transmembrane region" description="Helical" evidence="5">
    <location>
        <begin position="169"/>
        <end position="190"/>
    </location>
</feature>
<dbReference type="GO" id="GO:0055085">
    <property type="term" value="P:transmembrane transport"/>
    <property type="evidence" value="ECO:0007669"/>
    <property type="project" value="InterPro"/>
</dbReference>
<dbReference type="SUPFAM" id="SSF74653">
    <property type="entry name" value="TolA/TonB C-terminal domain"/>
    <property type="match status" value="1"/>
</dbReference>
<dbReference type="PANTHER" id="PTHR34978:SF3">
    <property type="entry name" value="SLR0241 PROTEIN"/>
    <property type="match status" value="1"/>
</dbReference>
<dbReference type="AlphaFoldDB" id="A0A975DEN1"/>
<comment type="caution">
    <text evidence="5">Lacks conserved residue(s) required for the propagation of feature annotation.</text>
</comment>
<organism evidence="7 8">
    <name type="scientific">Pseudoalteromonas xiamenensis</name>
    <dbReference type="NCBI Taxonomy" id="882626"/>
    <lineage>
        <taxon>Bacteria</taxon>
        <taxon>Pseudomonadati</taxon>
        <taxon>Pseudomonadota</taxon>
        <taxon>Gammaproteobacteria</taxon>
        <taxon>Alteromonadales</taxon>
        <taxon>Pseudoalteromonadaceae</taxon>
        <taxon>Pseudoalteromonas</taxon>
    </lineage>
</organism>
<name>A0A975DEN1_9GAMM</name>
<comment type="similarity">
    <text evidence="5">Belongs to the TonB family.</text>
</comment>
<gene>
    <name evidence="7" type="ORF">J5O05_09365</name>
</gene>
<keyword evidence="8" id="KW-1185">Reference proteome</keyword>
<evidence type="ECO:0000256" key="2">
    <source>
        <dbReference type="ARBA" id="ARBA00022692"/>
    </source>
</evidence>
<evidence type="ECO:0000313" key="8">
    <source>
        <dbReference type="Proteomes" id="UP000664904"/>
    </source>
</evidence>
<dbReference type="GO" id="GO:0015891">
    <property type="term" value="P:siderophore transport"/>
    <property type="evidence" value="ECO:0007669"/>
    <property type="project" value="InterPro"/>
</dbReference>
<dbReference type="Pfam" id="PF03544">
    <property type="entry name" value="TonB_C"/>
    <property type="match status" value="1"/>
</dbReference>
<dbReference type="CDD" id="cd07341">
    <property type="entry name" value="M56_BlaR1_MecR1_like"/>
    <property type="match status" value="1"/>
</dbReference>
<keyword evidence="5" id="KW-0813">Transport</keyword>
<evidence type="ECO:0000313" key="7">
    <source>
        <dbReference type="EMBL" id="QTH70245.1"/>
    </source>
</evidence>
<dbReference type="Proteomes" id="UP000664904">
    <property type="component" value="Chromosome"/>
</dbReference>
<dbReference type="PRINTS" id="PR01374">
    <property type="entry name" value="TONBPROTEIN"/>
</dbReference>
<dbReference type="InterPro" id="IPR037682">
    <property type="entry name" value="TonB_C"/>
</dbReference>
<keyword evidence="5" id="KW-0653">Protein transport</keyword>
<dbReference type="GO" id="GO:0005886">
    <property type="term" value="C:plasma membrane"/>
    <property type="evidence" value="ECO:0007669"/>
    <property type="project" value="UniProtKB-SubCell"/>
</dbReference>
<dbReference type="Pfam" id="PF05569">
    <property type="entry name" value="Peptidase_M56"/>
    <property type="match status" value="1"/>
</dbReference>
<evidence type="ECO:0000256" key="5">
    <source>
        <dbReference type="RuleBase" id="RU362123"/>
    </source>
</evidence>
<dbReference type="GO" id="GO:0030288">
    <property type="term" value="C:outer membrane-bounded periplasmic space"/>
    <property type="evidence" value="ECO:0007669"/>
    <property type="project" value="InterPro"/>
</dbReference>
<feature type="transmembrane region" description="Helical" evidence="5">
    <location>
        <begin position="84"/>
        <end position="102"/>
    </location>
</feature>
<dbReference type="EMBL" id="CP072133">
    <property type="protein sequence ID" value="QTH70245.1"/>
    <property type="molecule type" value="Genomic_DNA"/>
</dbReference>
<keyword evidence="5" id="KW-1003">Cell membrane</keyword>
<dbReference type="PANTHER" id="PTHR34978">
    <property type="entry name" value="POSSIBLE SENSOR-TRANSDUCER PROTEIN BLAR"/>
    <property type="match status" value="1"/>
</dbReference>
<dbReference type="InterPro" id="IPR006260">
    <property type="entry name" value="TonB/TolA_C"/>
</dbReference>
<dbReference type="NCBIfam" id="TIGR01352">
    <property type="entry name" value="tonB_Cterm"/>
    <property type="match status" value="1"/>
</dbReference>
<comment type="function">
    <text evidence="5">Interacts with outer membrane receptor proteins that carry out high-affinity binding and energy dependent uptake into the periplasmic space of specific substrates. It could act to transduce energy from the cytoplasmic membrane to specific energy-requiring processes in the outer membrane, resulting in the release into the periplasm of ligands bound by these outer membrane proteins.</text>
</comment>
<comment type="subcellular location">
    <subcellularLocation>
        <location evidence="5">Cell inner membrane</location>
        <topology evidence="5">Single-pass membrane protein</topology>
        <orientation evidence="5">Periplasmic side</orientation>
    </subcellularLocation>
    <subcellularLocation>
        <location evidence="1">Membrane</location>
        <topology evidence="1">Single-pass membrane protein</topology>
    </subcellularLocation>
</comment>
<feature type="domain" description="TonB C-terminal" evidence="6">
    <location>
        <begin position="290"/>
        <end position="382"/>
    </location>
</feature>
<dbReference type="InterPro" id="IPR008756">
    <property type="entry name" value="Peptidase_M56"/>
</dbReference>
<evidence type="ECO:0000256" key="3">
    <source>
        <dbReference type="ARBA" id="ARBA00022989"/>
    </source>
</evidence>
<protein>
    <recommendedName>
        <fullName evidence="5">Protein TonB</fullName>
    </recommendedName>
</protein>
<keyword evidence="4 5" id="KW-0472">Membrane</keyword>
<dbReference type="GO" id="GO:0015031">
    <property type="term" value="P:protein transport"/>
    <property type="evidence" value="ECO:0007669"/>
    <property type="project" value="UniProtKB-UniRule"/>
</dbReference>
<keyword evidence="5" id="KW-0997">Cell inner membrane</keyword>
<keyword evidence="3 5" id="KW-1133">Transmembrane helix</keyword>
<proteinExistence type="inferred from homology"/>
<accession>A0A975DEN1</accession>
<dbReference type="RefSeq" id="WP_208841841.1">
    <property type="nucleotide sequence ID" value="NZ_CP072133.1"/>
</dbReference>
<evidence type="ECO:0000259" key="6">
    <source>
        <dbReference type="PROSITE" id="PS52015"/>
    </source>
</evidence>
<evidence type="ECO:0000256" key="1">
    <source>
        <dbReference type="ARBA" id="ARBA00004167"/>
    </source>
</evidence>
<sequence>MLTWLLSQQLWLCIVLVVLSVCERYLLPYLGARFILRLWWALPLGLLYDYIPNDMKPTLATDLGHFSVTAEALPSTAWSFSFDVIYLIVSVLLLGLCFAQHYGFTKQLHPYKDSDNRLRSTEVSAPLIMGFLPATLVLPADFEKQFTPTQQTMILAHENTHLRRYDNQFSALFLCLACLNWFNPLVWVGFASFRRIQELACDEVVLANQPTSVRLDYGRALMHSLTLSQRIPKVFSQYGDKEMMQQRLNNLRDTRRVNNVLQAVLAAGLLASLSVYAGNSDSNSTTKMESSKHLVQPVMRIEPRYPKAAVDQKIEGYVQLQFKIDEKGRTHSIQVLHGEPQGLFDAASLDALQQWTYTNNPNPNELFTVQLDYLLGHDSVSKNKQEEMEQITVGQ</sequence>
<evidence type="ECO:0000256" key="4">
    <source>
        <dbReference type="ARBA" id="ARBA00023136"/>
    </source>
</evidence>
<dbReference type="PROSITE" id="PS52015">
    <property type="entry name" value="TONB_CTD"/>
    <property type="match status" value="1"/>
</dbReference>
<reference evidence="7" key="1">
    <citation type="submission" date="2021-03" db="EMBL/GenBank/DDBJ databases">
        <title>Complete Genome of Pseudoalteromonas xiamenensis STKMTI.2, a new potential marine bacterium producing anti-Vibrio compounds.</title>
        <authorList>
            <person name="Handayani D.P."/>
            <person name="Isnansetyo A."/>
            <person name="Istiqomah I."/>
            <person name="Jumina J."/>
        </authorList>
    </citation>
    <scope>NUCLEOTIDE SEQUENCE</scope>
    <source>
        <strain evidence="7">STKMTI.2</strain>
    </source>
</reference>
<dbReference type="InterPro" id="IPR052173">
    <property type="entry name" value="Beta-lactam_resp_regulator"/>
</dbReference>
<keyword evidence="5" id="KW-0735">Signal-anchor</keyword>
<keyword evidence="2 5" id="KW-0812">Transmembrane</keyword>
<dbReference type="GO" id="GO:0031992">
    <property type="term" value="F:energy transducer activity"/>
    <property type="evidence" value="ECO:0007669"/>
    <property type="project" value="InterPro"/>
</dbReference>
<feature type="transmembrane region" description="Helical" evidence="5">
    <location>
        <begin position="6"/>
        <end position="27"/>
    </location>
</feature>
<dbReference type="InterPro" id="IPR003538">
    <property type="entry name" value="TonB"/>
</dbReference>
<dbReference type="Gene3D" id="3.30.2420.10">
    <property type="entry name" value="TonB"/>
    <property type="match status" value="1"/>
</dbReference>
<dbReference type="KEGG" id="pxi:J5O05_09365"/>
<feature type="transmembrane region" description="Helical" evidence="5">
    <location>
        <begin position="34"/>
        <end position="51"/>
    </location>
</feature>